<keyword evidence="4" id="KW-1185">Reference proteome</keyword>
<dbReference type="AlphaFoldDB" id="A0A1W6L9G3"/>
<sequence>MARPPTSALLRRTACALAALAPPLAQAQPIGMDRPVVTGLVVLWGLFLLKTLFLPWFSSRRRLQSEGWLPGVAFTVLALAVGAAVSVALGQRPATWVASAVAWQALSVATVGVAMLVAVGLLQRGKAGAWPRVQQVMALAWLVLVPATGQWDRLTRHHHTSPPGPQDVRASQLRPLTSAEIGKPLADAQPPAGQCQLRVTRPGEAAPVLFAAYGRGSGDPRDRLSAPAVWRERSAAFIGLGDGSLGLQDNVGLLRRTGLGWQLDVAQPWTWEQVQSAHAAHQVEAARQAERAGREAAWRAVDNQRRLLTTTPPDPHAESPLRLRPDSAFERLESPVAARALAAAQLTCSRSAGSPTGWQCANTREAWICPVILLSSLCEAPGRRVTGEVLNLQAGVPDGETGSDTSWFLFKARPAACVLLSRRLSDSAVRAASGPALLTCDATGADPDLPVPVLTAELPYPSESERSRLDDKVRDLRSAYDDALRGARGPAPEPLPFRINAMTDDEIACDTTSGPCRRFTAHLVADGSPVEVTERCSDPATAAAQSRFADPFFKP</sequence>
<feature type="signal peptide" evidence="2">
    <location>
        <begin position="1"/>
        <end position="27"/>
    </location>
</feature>
<keyword evidence="2" id="KW-0732">Signal</keyword>
<feature type="transmembrane region" description="Helical" evidence="1">
    <location>
        <begin position="37"/>
        <end position="56"/>
    </location>
</feature>
<dbReference type="EMBL" id="CP015118">
    <property type="protein sequence ID" value="ARN20882.1"/>
    <property type="molecule type" value="Genomic_DNA"/>
</dbReference>
<evidence type="ECO:0000313" key="3">
    <source>
        <dbReference type="EMBL" id="ARN20882.1"/>
    </source>
</evidence>
<gene>
    <name evidence="3" type="ORF">A4W93_13790</name>
</gene>
<reference evidence="3 4" key="1">
    <citation type="submission" date="2016-04" db="EMBL/GenBank/DDBJ databases">
        <title>Complete genome sequence of natural rubber-degrading, novel Gram-negative bacterium, Rhizobacter gummiphilus strain NS21.</title>
        <authorList>
            <person name="Tabata M."/>
            <person name="Kasai D."/>
            <person name="Fukuda M."/>
        </authorList>
    </citation>
    <scope>NUCLEOTIDE SEQUENCE [LARGE SCALE GENOMIC DNA]</scope>
    <source>
        <strain evidence="3 4">NS21</strain>
    </source>
</reference>
<dbReference type="KEGG" id="rgu:A4W93_13790"/>
<evidence type="ECO:0000256" key="2">
    <source>
        <dbReference type="SAM" id="SignalP"/>
    </source>
</evidence>
<keyword evidence="1" id="KW-0472">Membrane</keyword>
<proteinExistence type="predicted"/>
<keyword evidence="1" id="KW-0812">Transmembrane</keyword>
<organism evidence="3 4">
    <name type="scientific">Piscinibacter gummiphilus</name>
    <dbReference type="NCBI Taxonomy" id="946333"/>
    <lineage>
        <taxon>Bacteria</taxon>
        <taxon>Pseudomonadati</taxon>
        <taxon>Pseudomonadota</taxon>
        <taxon>Betaproteobacteria</taxon>
        <taxon>Burkholderiales</taxon>
        <taxon>Sphaerotilaceae</taxon>
        <taxon>Piscinibacter</taxon>
    </lineage>
</organism>
<feature type="transmembrane region" description="Helical" evidence="1">
    <location>
        <begin position="101"/>
        <end position="122"/>
    </location>
</feature>
<protein>
    <submittedName>
        <fullName evidence="3">Uncharacterized protein</fullName>
    </submittedName>
</protein>
<accession>A0A1W6L9G3</accession>
<dbReference type="OrthoDB" id="9759959at2"/>
<dbReference type="Proteomes" id="UP000193427">
    <property type="component" value="Chromosome"/>
</dbReference>
<evidence type="ECO:0000256" key="1">
    <source>
        <dbReference type="SAM" id="Phobius"/>
    </source>
</evidence>
<evidence type="ECO:0000313" key="4">
    <source>
        <dbReference type="Proteomes" id="UP000193427"/>
    </source>
</evidence>
<feature type="transmembrane region" description="Helical" evidence="1">
    <location>
        <begin position="68"/>
        <end position="89"/>
    </location>
</feature>
<dbReference type="RefSeq" id="WP_085751161.1">
    <property type="nucleotide sequence ID" value="NZ_BSPR01000007.1"/>
</dbReference>
<dbReference type="STRING" id="946333.A4W93_13790"/>
<feature type="chain" id="PRO_5030036834" evidence="2">
    <location>
        <begin position="28"/>
        <end position="555"/>
    </location>
</feature>
<name>A0A1W6L9G3_9BURK</name>
<keyword evidence="1" id="KW-1133">Transmembrane helix</keyword>